<evidence type="ECO:0000256" key="6">
    <source>
        <dbReference type="ARBA" id="ARBA00022555"/>
    </source>
</evidence>
<dbReference type="InterPro" id="IPR003156">
    <property type="entry name" value="DHHA1_dom"/>
</dbReference>
<keyword evidence="9" id="KW-0547">Nucleotide-binding</keyword>
<dbReference type="OrthoDB" id="9812949at2"/>
<keyword evidence="8" id="KW-0479">Metal-binding</keyword>
<evidence type="ECO:0000256" key="7">
    <source>
        <dbReference type="ARBA" id="ARBA00022598"/>
    </source>
</evidence>
<dbReference type="GO" id="GO:0006419">
    <property type="term" value="P:alanyl-tRNA aminoacylation"/>
    <property type="evidence" value="ECO:0007669"/>
    <property type="project" value="InterPro"/>
</dbReference>
<dbReference type="EC" id="6.1.1.7" evidence="4"/>
<dbReference type="GO" id="GO:0002161">
    <property type="term" value="F:aminoacyl-tRNA deacylase activity"/>
    <property type="evidence" value="ECO:0007669"/>
    <property type="project" value="UniProtKB-ARBA"/>
</dbReference>
<keyword evidence="16" id="KW-0175">Coiled coil</keyword>
<dbReference type="InterPro" id="IPR018165">
    <property type="entry name" value="Ala-tRNA-synth_IIc_core"/>
</dbReference>
<protein>
    <recommendedName>
        <fullName evidence="5">Alanine--tRNA ligase</fullName>
        <ecNumber evidence="4">6.1.1.7</ecNumber>
    </recommendedName>
    <alternativeName>
        <fullName evidence="15">Alanyl-tRNA synthetase</fullName>
    </alternativeName>
</protein>
<dbReference type="InterPro" id="IPR009000">
    <property type="entry name" value="Transl_B-barrel_sf"/>
</dbReference>
<evidence type="ECO:0000256" key="12">
    <source>
        <dbReference type="ARBA" id="ARBA00022884"/>
    </source>
</evidence>
<dbReference type="InterPro" id="IPR051335">
    <property type="entry name" value="Alanyl-tRNA_Editing_Enzymes"/>
</dbReference>
<dbReference type="PROSITE" id="PS50860">
    <property type="entry name" value="AA_TRNA_LIGASE_II_ALA"/>
    <property type="match status" value="1"/>
</dbReference>
<evidence type="ECO:0000256" key="13">
    <source>
        <dbReference type="ARBA" id="ARBA00022917"/>
    </source>
</evidence>
<evidence type="ECO:0000256" key="16">
    <source>
        <dbReference type="SAM" id="Coils"/>
    </source>
</evidence>
<dbReference type="Gene3D" id="2.40.30.130">
    <property type="match status" value="1"/>
</dbReference>
<sequence>MTTEKLYYQNPYIQSFSSRILQCETDELGCFYAVLKQTAFYPTGGGQPHDTGTINDVQVYDVEEVDGVIRHYIDRPLEEKECYGEVNWERRFDHMQQHAGQHILSAAFEDMFGYKTVSFHLGKEVCSIDLDVPKILEEEASQVEERANVIILENRPIEAKWVTQDELRYFPLRKAISVNENIRLVIIPDYDYNGCGGTHPKGTGQVSSIKILHWEKEKKKIRVHFVCGNRVRKQLHEKHQVIQGLNPLLKAPQENLEAAAKRLLDKQEILEKTISELKKELLLQEEDKLIYQAKRRNNCRMVKEIYSNRPMGELQQLARNVTQKADNMLVFMVNEKEDKLQVVCARSEDVGINMKAFITDLLPKINGKGGGSETIAQGGGNKLISSDALLEEMIKKIDTWYFV</sequence>
<comment type="cofactor">
    <cofactor evidence="1">
        <name>Zn(2+)</name>
        <dbReference type="ChEBI" id="CHEBI:29105"/>
    </cofactor>
</comment>
<dbReference type="FunFam" id="3.10.310.40:FF:000001">
    <property type="entry name" value="Alanine--tRNA ligase"/>
    <property type="match status" value="1"/>
</dbReference>
<keyword evidence="19" id="KW-1185">Reference proteome</keyword>
<dbReference type="PANTHER" id="PTHR43462:SF1">
    <property type="entry name" value="ALANYL-TRNA EDITING PROTEIN AARSD1"/>
    <property type="match status" value="1"/>
</dbReference>
<dbReference type="Pfam" id="PF02272">
    <property type="entry name" value="DHHA1"/>
    <property type="match status" value="1"/>
</dbReference>
<name>A0A1I0IM49_9BACI</name>
<evidence type="ECO:0000256" key="9">
    <source>
        <dbReference type="ARBA" id="ARBA00022741"/>
    </source>
</evidence>
<evidence type="ECO:0000256" key="14">
    <source>
        <dbReference type="ARBA" id="ARBA00023146"/>
    </source>
</evidence>
<evidence type="ECO:0000256" key="4">
    <source>
        <dbReference type="ARBA" id="ARBA00013168"/>
    </source>
</evidence>
<dbReference type="EMBL" id="FOHJ01000013">
    <property type="protein sequence ID" value="SET98180.1"/>
    <property type="molecule type" value="Genomic_DNA"/>
</dbReference>
<evidence type="ECO:0000256" key="5">
    <source>
        <dbReference type="ARBA" id="ARBA00017959"/>
    </source>
</evidence>
<dbReference type="RefSeq" id="WP_093137122.1">
    <property type="nucleotide sequence ID" value="NZ_FOHJ01000013.1"/>
</dbReference>
<dbReference type="SMART" id="SM00863">
    <property type="entry name" value="tRNA_SAD"/>
    <property type="match status" value="1"/>
</dbReference>
<evidence type="ECO:0000256" key="11">
    <source>
        <dbReference type="ARBA" id="ARBA00022840"/>
    </source>
</evidence>
<evidence type="ECO:0000256" key="2">
    <source>
        <dbReference type="ARBA" id="ARBA00004496"/>
    </source>
</evidence>
<keyword evidence="7" id="KW-0436">Ligase</keyword>
<dbReference type="SUPFAM" id="SSF55186">
    <property type="entry name" value="ThrRS/AlaRS common domain"/>
    <property type="match status" value="1"/>
</dbReference>
<feature type="domain" description="Alanyl-transfer RNA synthetases family profile" evidence="17">
    <location>
        <begin position="1"/>
        <end position="237"/>
    </location>
</feature>
<comment type="similarity">
    <text evidence="3">Belongs to the class-II aminoacyl-tRNA synthetase family.</text>
</comment>
<comment type="subcellular location">
    <subcellularLocation>
        <location evidence="2">Cytoplasm</location>
    </subcellularLocation>
</comment>
<dbReference type="Pfam" id="PF07973">
    <property type="entry name" value="tRNA_SAD"/>
    <property type="match status" value="1"/>
</dbReference>
<keyword evidence="6" id="KW-0820">tRNA-binding</keyword>
<dbReference type="AlphaFoldDB" id="A0A1I0IM49"/>
<keyword evidence="13" id="KW-0648">Protein biosynthesis</keyword>
<gene>
    <name evidence="18" type="ORF">SAMN05421676_11317</name>
</gene>
<dbReference type="InterPro" id="IPR018163">
    <property type="entry name" value="Thr/Ala-tRNA-synth_IIc_edit"/>
</dbReference>
<dbReference type="InterPro" id="IPR012947">
    <property type="entry name" value="tRNA_SAD"/>
</dbReference>
<dbReference type="GO" id="GO:0000049">
    <property type="term" value="F:tRNA binding"/>
    <property type="evidence" value="ECO:0007669"/>
    <property type="project" value="UniProtKB-KW"/>
</dbReference>
<accession>A0A1I0IM49</accession>
<dbReference type="Gene3D" id="3.10.310.40">
    <property type="match status" value="1"/>
</dbReference>
<dbReference type="GO" id="GO:0005737">
    <property type="term" value="C:cytoplasm"/>
    <property type="evidence" value="ECO:0007669"/>
    <property type="project" value="UniProtKB-SubCell"/>
</dbReference>
<evidence type="ECO:0000256" key="1">
    <source>
        <dbReference type="ARBA" id="ARBA00001947"/>
    </source>
</evidence>
<dbReference type="GO" id="GO:0046872">
    <property type="term" value="F:metal ion binding"/>
    <property type="evidence" value="ECO:0007669"/>
    <property type="project" value="UniProtKB-KW"/>
</dbReference>
<dbReference type="SUPFAM" id="SSF50447">
    <property type="entry name" value="Translation proteins"/>
    <property type="match status" value="1"/>
</dbReference>
<evidence type="ECO:0000259" key="17">
    <source>
        <dbReference type="PROSITE" id="PS50860"/>
    </source>
</evidence>
<dbReference type="Gene3D" id="3.30.980.10">
    <property type="entry name" value="Threonyl-trna Synthetase, Chain A, domain 2"/>
    <property type="match status" value="1"/>
</dbReference>
<dbReference type="STRING" id="237682.SAMN05421676_11317"/>
<keyword evidence="12" id="KW-0694">RNA-binding</keyword>
<dbReference type="GO" id="GO:0004813">
    <property type="term" value="F:alanine-tRNA ligase activity"/>
    <property type="evidence" value="ECO:0007669"/>
    <property type="project" value="UniProtKB-EC"/>
</dbReference>
<evidence type="ECO:0000256" key="8">
    <source>
        <dbReference type="ARBA" id="ARBA00022723"/>
    </source>
</evidence>
<keyword evidence="11" id="KW-0067">ATP-binding</keyword>
<dbReference type="GO" id="GO:0005524">
    <property type="term" value="F:ATP binding"/>
    <property type="evidence" value="ECO:0007669"/>
    <property type="project" value="UniProtKB-KW"/>
</dbReference>
<keyword evidence="10" id="KW-0862">Zinc</keyword>
<keyword evidence="14 18" id="KW-0030">Aminoacyl-tRNA synthetase</keyword>
<evidence type="ECO:0000256" key="3">
    <source>
        <dbReference type="ARBA" id="ARBA00008226"/>
    </source>
</evidence>
<evidence type="ECO:0000313" key="19">
    <source>
        <dbReference type="Proteomes" id="UP000199095"/>
    </source>
</evidence>
<evidence type="ECO:0000256" key="10">
    <source>
        <dbReference type="ARBA" id="ARBA00022833"/>
    </source>
</evidence>
<proteinExistence type="inferred from homology"/>
<feature type="coiled-coil region" evidence="16">
    <location>
        <begin position="253"/>
        <end position="287"/>
    </location>
</feature>
<dbReference type="PANTHER" id="PTHR43462">
    <property type="entry name" value="ALANYL-TRNA EDITING PROTEIN"/>
    <property type="match status" value="1"/>
</dbReference>
<organism evidence="18 19">
    <name type="scientific">Salinibacillus kushneri</name>
    <dbReference type="NCBI Taxonomy" id="237682"/>
    <lineage>
        <taxon>Bacteria</taxon>
        <taxon>Bacillati</taxon>
        <taxon>Bacillota</taxon>
        <taxon>Bacilli</taxon>
        <taxon>Bacillales</taxon>
        <taxon>Bacillaceae</taxon>
        <taxon>Salinibacillus</taxon>
    </lineage>
</organism>
<reference evidence="19" key="1">
    <citation type="submission" date="2016-10" db="EMBL/GenBank/DDBJ databases">
        <authorList>
            <person name="Varghese N."/>
            <person name="Submissions S."/>
        </authorList>
    </citation>
    <scope>NUCLEOTIDE SEQUENCE [LARGE SCALE GENOMIC DNA]</scope>
    <source>
        <strain evidence="19">CGMCC 1.3566</strain>
    </source>
</reference>
<evidence type="ECO:0000313" key="18">
    <source>
        <dbReference type="EMBL" id="SET98180.1"/>
    </source>
</evidence>
<dbReference type="Proteomes" id="UP000199095">
    <property type="component" value="Unassembled WGS sequence"/>
</dbReference>
<evidence type="ECO:0000256" key="15">
    <source>
        <dbReference type="ARBA" id="ARBA00032577"/>
    </source>
</evidence>